<dbReference type="RefSeq" id="WP_142443837.1">
    <property type="nucleotide sequence ID" value="NZ_SESI01000002.1"/>
</dbReference>
<organism evidence="1 2">
    <name type="scientific">Halonotius roseus</name>
    <dbReference type="NCBI Taxonomy" id="2511997"/>
    <lineage>
        <taxon>Archaea</taxon>
        <taxon>Methanobacteriati</taxon>
        <taxon>Methanobacteriota</taxon>
        <taxon>Stenosarchaea group</taxon>
        <taxon>Halobacteria</taxon>
        <taxon>Halobacteriales</taxon>
        <taxon>Haloferacaceae</taxon>
        <taxon>Halonotius</taxon>
    </lineage>
</organism>
<dbReference type="PROSITE" id="PS51257">
    <property type="entry name" value="PROKAR_LIPOPROTEIN"/>
    <property type="match status" value="1"/>
</dbReference>
<dbReference type="AlphaFoldDB" id="A0A544QP94"/>
<keyword evidence="2" id="KW-1185">Reference proteome</keyword>
<evidence type="ECO:0000313" key="1">
    <source>
        <dbReference type="EMBL" id="TQQ80726.1"/>
    </source>
</evidence>
<sequence length="159" mass="16676">MRRRQILTATAVGIGGLAGCTGGNNSGDSNGEDSPRVTTVETFYTTLFGDDDIDGANAMLHPDSEAPELKPADFEPFGGIEGISASVTSTEITEDGETTAEIHADVQYSTAIGTATDTDWFVLSQADGEWLVALWLPASERESLSDEEIAGAMEAAKSI</sequence>
<proteinExistence type="predicted"/>
<protein>
    <recommendedName>
        <fullName evidence="3">DUF4878 domain-containing protein</fullName>
    </recommendedName>
</protein>
<name>A0A544QP94_9EURY</name>
<accession>A0A544QP94</accession>
<dbReference type="Proteomes" id="UP000315385">
    <property type="component" value="Unassembled WGS sequence"/>
</dbReference>
<evidence type="ECO:0008006" key="3">
    <source>
        <dbReference type="Google" id="ProtNLM"/>
    </source>
</evidence>
<comment type="caution">
    <text evidence="1">The sequence shown here is derived from an EMBL/GenBank/DDBJ whole genome shotgun (WGS) entry which is preliminary data.</text>
</comment>
<dbReference type="OrthoDB" id="377679at2157"/>
<evidence type="ECO:0000313" key="2">
    <source>
        <dbReference type="Proteomes" id="UP000315385"/>
    </source>
</evidence>
<reference evidence="1 2" key="1">
    <citation type="submission" date="2019-02" db="EMBL/GenBank/DDBJ databases">
        <title>Halonotius sp. a new haloqrchaeon isolated from saline water.</title>
        <authorList>
            <person name="Duran-Viseras A."/>
            <person name="Sanchez-Porro C."/>
            <person name="Ventosa A."/>
        </authorList>
    </citation>
    <scope>NUCLEOTIDE SEQUENCE [LARGE SCALE GENOMIC DNA]</scope>
    <source>
        <strain evidence="1 2">F9-27</strain>
    </source>
</reference>
<dbReference type="EMBL" id="SESI01000002">
    <property type="protein sequence ID" value="TQQ80726.1"/>
    <property type="molecule type" value="Genomic_DNA"/>
</dbReference>
<gene>
    <name evidence="1" type="ORF">EWF95_09620</name>
</gene>